<keyword evidence="1" id="KW-0812">Transmembrane</keyword>
<name>A0A6I4I6W0_9SPHI</name>
<sequence length="422" mass="48737">MLPNYYLSKQKWGKAILTIAIAFVAAMALFCVNYVLRFPYHNDLLYRAIVKKLPQATIWFEALLAYQAAKQLINWLLAHKQHTYSVTRMRISRETAYFLMLWATLLVGCFILKSHVSVTFFIGLVVPCAFICHIVIMYWLIPQYWDKRAERMGFWFILLLVTLGINLPLTGAFAYKATYSGVTRIISFLVFWLGQLLLITPLSFYIYQYRKSLQAELSGLRTDLGASTANLQFLRSQINPHFLFNALNTLYGLALTEKAEKTGEGIQKLGDMMRFMLHENTLERIALTQEIDYLQNYIDLQNMRTASSPLINITANMPAEAEGYFIAPMLLIPFVENAYKHGISLNEESWININLQITDGTLQFDVQNSIHQRATNDPESTRSGIGLENVRQRLQLLYPQKHELVIRQKPNEFFIYLTLNLK</sequence>
<dbReference type="GO" id="GO:0016020">
    <property type="term" value="C:membrane"/>
    <property type="evidence" value="ECO:0007669"/>
    <property type="project" value="InterPro"/>
</dbReference>
<evidence type="ECO:0000313" key="3">
    <source>
        <dbReference type="EMBL" id="MVN90955.1"/>
    </source>
</evidence>
<proteinExistence type="predicted"/>
<dbReference type="InterPro" id="IPR036890">
    <property type="entry name" value="HATPase_C_sf"/>
</dbReference>
<dbReference type="PANTHER" id="PTHR34220">
    <property type="entry name" value="SENSOR HISTIDINE KINASE YPDA"/>
    <property type="match status" value="1"/>
</dbReference>
<feature type="transmembrane region" description="Helical" evidence="1">
    <location>
        <begin position="120"/>
        <end position="141"/>
    </location>
</feature>
<organism evidence="3 4">
    <name type="scientific">Mucilaginibacter aquatilis</name>
    <dbReference type="NCBI Taxonomy" id="1517760"/>
    <lineage>
        <taxon>Bacteria</taxon>
        <taxon>Pseudomonadati</taxon>
        <taxon>Bacteroidota</taxon>
        <taxon>Sphingobacteriia</taxon>
        <taxon>Sphingobacteriales</taxon>
        <taxon>Sphingobacteriaceae</taxon>
        <taxon>Mucilaginibacter</taxon>
    </lineage>
</organism>
<protein>
    <submittedName>
        <fullName evidence="3">Histidine kinase</fullName>
    </submittedName>
</protein>
<dbReference type="InterPro" id="IPR010559">
    <property type="entry name" value="Sig_transdc_His_kin_internal"/>
</dbReference>
<feature type="domain" description="Signal transduction histidine kinase internal region" evidence="2">
    <location>
        <begin position="229"/>
        <end position="305"/>
    </location>
</feature>
<dbReference type="Pfam" id="PF06580">
    <property type="entry name" value="His_kinase"/>
    <property type="match status" value="1"/>
</dbReference>
<feature type="transmembrane region" description="Helical" evidence="1">
    <location>
        <begin position="153"/>
        <end position="173"/>
    </location>
</feature>
<dbReference type="EMBL" id="WQLA01000002">
    <property type="protein sequence ID" value="MVN90955.1"/>
    <property type="molecule type" value="Genomic_DNA"/>
</dbReference>
<comment type="caution">
    <text evidence="3">The sequence shown here is derived from an EMBL/GenBank/DDBJ whole genome shotgun (WGS) entry which is preliminary data.</text>
</comment>
<dbReference type="Proteomes" id="UP000434850">
    <property type="component" value="Unassembled WGS sequence"/>
</dbReference>
<feature type="transmembrane region" description="Helical" evidence="1">
    <location>
        <begin position="12"/>
        <end position="36"/>
    </location>
</feature>
<dbReference type="PANTHER" id="PTHR34220:SF7">
    <property type="entry name" value="SENSOR HISTIDINE KINASE YPDA"/>
    <property type="match status" value="1"/>
</dbReference>
<gene>
    <name evidence="3" type="ORF">GO816_07450</name>
</gene>
<feature type="transmembrane region" description="Helical" evidence="1">
    <location>
        <begin position="97"/>
        <end position="114"/>
    </location>
</feature>
<dbReference type="AlphaFoldDB" id="A0A6I4I6W0"/>
<keyword evidence="1" id="KW-1133">Transmembrane helix</keyword>
<evidence type="ECO:0000313" key="4">
    <source>
        <dbReference type="Proteomes" id="UP000434850"/>
    </source>
</evidence>
<feature type="transmembrane region" description="Helical" evidence="1">
    <location>
        <begin position="185"/>
        <end position="207"/>
    </location>
</feature>
<keyword evidence="3" id="KW-0808">Transferase</keyword>
<dbReference type="GO" id="GO:0000155">
    <property type="term" value="F:phosphorelay sensor kinase activity"/>
    <property type="evidence" value="ECO:0007669"/>
    <property type="project" value="InterPro"/>
</dbReference>
<keyword evidence="3" id="KW-0418">Kinase</keyword>
<dbReference type="InterPro" id="IPR050640">
    <property type="entry name" value="Bact_2-comp_sensor_kinase"/>
</dbReference>
<keyword evidence="1" id="KW-0472">Membrane</keyword>
<reference evidence="3 4" key="1">
    <citation type="submission" date="2019-12" db="EMBL/GenBank/DDBJ databases">
        <title>Mucilaginibacter sp. HME9299 genome sequencing and assembly.</title>
        <authorList>
            <person name="Kang H."/>
            <person name="Kim H."/>
            <person name="Joh K."/>
        </authorList>
    </citation>
    <scope>NUCLEOTIDE SEQUENCE [LARGE SCALE GENOMIC DNA]</scope>
    <source>
        <strain evidence="3 4">HME9299</strain>
    </source>
</reference>
<evidence type="ECO:0000256" key="1">
    <source>
        <dbReference type="SAM" id="Phobius"/>
    </source>
</evidence>
<accession>A0A6I4I6W0</accession>
<keyword evidence="4" id="KW-1185">Reference proteome</keyword>
<dbReference type="Gene3D" id="3.30.565.10">
    <property type="entry name" value="Histidine kinase-like ATPase, C-terminal domain"/>
    <property type="match status" value="1"/>
</dbReference>
<dbReference type="OrthoDB" id="9792992at2"/>
<evidence type="ECO:0000259" key="2">
    <source>
        <dbReference type="Pfam" id="PF06580"/>
    </source>
</evidence>
<dbReference type="SUPFAM" id="SSF55874">
    <property type="entry name" value="ATPase domain of HSP90 chaperone/DNA topoisomerase II/histidine kinase"/>
    <property type="match status" value="1"/>
</dbReference>